<dbReference type="PROSITE" id="PS50931">
    <property type="entry name" value="HTH_LYSR"/>
    <property type="match status" value="1"/>
</dbReference>
<dbReference type="OrthoDB" id="3286335at2"/>
<evidence type="ECO:0000256" key="1">
    <source>
        <dbReference type="ARBA" id="ARBA00009437"/>
    </source>
</evidence>
<dbReference type="Pfam" id="PF03466">
    <property type="entry name" value="LysR_substrate"/>
    <property type="match status" value="1"/>
</dbReference>
<reference evidence="6 7" key="1">
    <citation type="submission" date="2017-09" db="EMBL/GenBank/DDBJ databases">
        <authorList>
            <person name="Lee N."/>
            <person name="Cho B.-K."/>
        </authorList>
    </citation>
    <scope>NUCLEOTIDE SEQUENCE [LARGE SCALE GENOMIC DNA]</scope>
    <source>
        <strain evidence="6 7">ATCC 12769</strain>
    </source>
</reference>
<dbReference type="KEGG" id="snk:CP967_30760"/>
<dbReference type="GO" id="GO:0003700">
    <property type="term" value="F:DNA-binding transcription factor activity"/>
    <property type="evidence" value="ECO:0007669"/>
    <property type="project" value="InterPro"/>
</dbReference>
<dbReference type="InterPro" id="IPR000847">
    <property type="entry name" value="LysR_HTH_N"/>
</dbReference>
<dbReference type="PRINTS" id="PR00039">
    <property type="entry name" value="HTHLYSR"/>
</dbReference>
<dbReference type="EMBL" id="CP023702">
    <property type="protein sequence ID" value="QEU75773.1"/>
    <property type="molecule type" value="Genomic_DNA"/>
</dbReference>
<dbReference type="SUPFAM" id="SSF53850">
    <property type="entry name" value="Periplasmic binding protein-like II"/>
    <property type="match status" value="1"/>
</dbReference>
<dbReference type="PANTHER" id="PTHR30346">
    <property type="entry name" value="TRANSCRIPTIONAL DUAL REGULATOR HCAR-RELATED"/>
    <property type="match status" value="1"/>
</dbReference>
<evidence type="ECO:0000256" key="4">
    <source>
        <dbReference type="ARBA" id="ARBA00023163"/>
    </source>
</evidence>
<evidence type="ECO:0000313" key="6">
    <source>
        <dbReference type="EMBL" id="QEU75773.1"/>
    </source>
</evidence>
<organism evidence="6 7">
    <name type="scientific">Streptomyces nitrosporeus</name>
    <dbReference type="NCBI Taxonomy" id="28894"/>
    <lineage>
        <taxon>Bacteria</taxon>
        <taxon>Bacillati</taxon>
        <taxon>Actinomycetota</taxon>
        <taxon>Actinomycetes</taxon>
        <taxon>Kitasatosporales</taxon>
        <taxon>Streptomycetaceae</taxon>
        <taxon>Streptomyces</taxon>
    </lineage>
</organism>
<evidence type="ECO:0000313" key="7">
    <source>
        <dbReference type="Proteomes" id="UP000326178"/>
    </source>
</evidence>
<name>A0A5J6FHT2_9ACTN</name>
<evidence type="ECO:0000256" key="3">
    <source>
        <dbReference type="ARBA" id="ARBA00023125"/>
    </source>
</evidence>
<keyword evidence="2" id="KW-0805">Transcription regulation</keyword>
<feature type="domain" description="HTH lysR-type" evidence="5">
    <location>
        <begin position="2"/>
        <end position="59"/>
    </location>
</feature>
<evidence type="ECO:0000259" key="5">
    <source>
        <dbReference type="PROSITE" id="PS50931"/>
    </source>
</evidence>
<dbReference type="RefSeq" id="WP_150491089.1">
    <property type="nucleotide sequence ID" value="NZ_BMUV01000003.1"/>
</dbReference>
<dbReference type="Gene3D" id="3.40.190.10">
    <property type="entry name" value="Periplasmic binding protein-like II"/>
    <property type="match status" value="2"/>
</dbReference>
<dbReference type="InterPro" id="IPR005119">
    <property type="entry name" value="LysR_subst-bd"/>
</dbReference>
<dbReference type="InterPro" id="IPR036390">
    <property type="entry name" value="WH_DNA-bd_sf"/>
</dbReference>
<gene>
    <name evidence="6" type="ORF">CP967_30760</name>
</gene>
<dbReference type="FunFam" id="1.10.10.10:FF:000001">
    <property type="entry name" value="LysR family transcriptional regulator"/>
    <property type="match status" value="1"/>
</dbReference>
<dbReference type="Proteomes" id="UP000326178">
    <property type="component" value="Chromosome"/>
</dbReference>
<dbReference type="GO" id="GO:0032993">
    <property type="term" value="C:protein-DNA complex"/>
    <property type="evidence" value="ECO:0007669"/>
    <property type="project" value="TreeGrafter"/>
</dbReference>
<comment type="similarity">
    <text evidence="1">Belongs to the LysR transcriptional regulatory family.</text>
</comment>
<keyword evidence="4" id="KW-0804">Transcription</keyword>
<protein>
    <submittedName>
        <fullName evidence="6">LysR family transcriptional regulator</fullName>
    </submittedName>
</protein>
<sequence>MLETEALRLLVAVADTGSFTAAALRTGYTQSAVSRRIASLEQQAGGPLFERLPRGVRLNPAGRTLHRHAVDVLDRLSRAEAELAALHAGRGGVLRVGAFATANIFLVPTALREFTRARPGVQVTAVEGRSATLMRRLVEGALDIAVVSDYPSGLPSAEGTRTTALLDDELLVALHREHPLAGAGSVDLCDLREEVWLQEAPADSPAVLAEAWTRAGFRPRKVIRIAEWAGKFGYAAAGLGIALVPSLAARAVPDGLVLCRLGGLLPHRTVHLSLPAAPLPAALELRDLLRAAAGRDTRHGPGPRASA</sequence>
<dbReference type="SUPFAM" id="SSF46785">
    <property type="entry name" value="Winged helix' DNA-binding domain"/>
    <property type="match status" value="1"/>
</dbReference>
<dbReference type="Gene3D" id="1.10.10.10">
    <property type="entry name" value="Winged helix-like DNA-binding domain superfamily/Winged helix DNA-binding domain"/>
    <property type="match status" value="1"/>
</dbReference>
<keyword evidence="3" id="KW-0238">DNA-binding</keyword>
<proteinExistence type="inferred from homology"/>
<dbReference type="GO" id="GO:0003677">
    <property type="term" value="F:DNA binding"/>
    <property type="evidence" value="ECO:0007669"/>
    <property type="project" value="UniProtKB-KW"/>
</dbReference>
<accession>A0A5J6FHT2</accession>
<dbReference type="AlphaFoldDB" id="A0A5J6FHT2"/>
<keyword evidence="7" id="KW-1185">Reference proteome</keyword>
<dbReference type="InterPro" id="IPR036388">
    <property type="entry name" value="WH-like_DNA-bd_sf"/>
</dbReference>
<dbReference type="Pfam" id="PF00126">
    <property type="entry name" value="HTH_1"/>
    <property type="match status" value="1"/>
</dbReference>
<dbReference type="PANTHER" id="PTHR30346:SF29">
    <property type="entry name" value="LYSR SUBSTRATE-BINDING"/>
    <property type="match status" value="1"/>
</dbReference>
<evidence type="ECO:0000256" key="2">
    <source>
        <dbReference type="ARBA" id="ARBA00023015"/>
    </source>
</evidence>